<evidence type="ECO:0000256" key="5">
    <source>
        <dbReference type="ARBA" id="ARBA00022825"/>
    </source>
</evidence>
<keyword evidence="2 10" id="KW-0645">Protease</keyword>
<evidence type="ECO:0000256" key="7">
    <source>
        <dbReference type="ARBA" id="ARBA00023136"/>
    </source>
</evidence>
<evidence type="ECO:0000313" key="11">
    <source>
        <dbReference type="Proteomes" id="UP001375382"/>
    </source>
</evidence>
<sequence>MNSNYKPIFAIAISVITVCVSLFVAFQISGSIFGKSRIIYLADYGGLTIDSLKNLEFWRLITSQLVHVHQKHMLYNVLSIALLCSLIERKTGFWQVCFIWLFAGATGTFFTTLFGSAPWNTGTGASQAALGFAGFGLVLCLVKFKRDYLLLSAVMFAIIPAMYLDFKTSGYPKPGHAVSFAIGAVMAVVFLFGQAKKGQRFARIE</sequence>
<feature type="transmembrane region" description="Helical" evidence="8">
    <location>
        <begin position="96"/>
        <end position="117"/>
    </location>
</feature>
<evidence type="ECO:0000259" key="9">
    <source>
        <dbReference type="Pfam" id="PF01694"/>
    </source>
</evidence>
<dbReference type="Pfam" id="PF01694">
    <property type="entry name" value="Rhomboid"/>
    <property type="match status" value="1"/>
</dbReference>
<comment type="caution">
    <text evidence="10">The sequence shown here is derived from an EMBL/GenBank/DDBJ whole genome shotgun (WGS) entry which is preliminary data.</text>
</comment>
<dbReference type="Gene3D" id="1.20.1540.10">
    <property type="entry name" value="Rhomboid-like"/>
    <property type="match status" value="1"/>
</dbReference>
<name>A0ABU8CCB1_9GAMM</name>
<proteinExistence type="predicted"/>
<dbReference type="EMBL" id="JALAAR010000026">
    <property type="protein sequence ID" value="MEH8019399.1"/>
    <property type="molecule type" value="Genomic_DNA"/>
</dbReference>
<dbReference type="InterPro" id="IPR002610">
    <property type="entry name" value="Peptidase_S54_rhomboid-like"/>
</dbReference>
<dbReference type="InterPro" id="IPR022764">
    <property type="entry name" value="Peptidase_S54_rhomboid_dom"/>
</dbReference>
<evidence type="ECO:0000256" key="4">
    <source>
        <dbReference type="ARBA" id="ARBA00022801"/>
    </source>
</evidence>
<feature type="transmembrane region" description="Helical" evidence="8">
    <location>
        <begin position="176"/>
        <end position="193"/>
    </location>
</feature>
<dbReference type="PANTHER" id="PTHR22936">
    <property type="entry name" value="RHOMBOID-RELATED"/>
    <property type="match status" value="1"/>
</dbReference>
<evidence type="ECO:0000256" key="2">
    <source>
        <dbReference type="ARBA" id="ARBA00022670"/>
    </source>
</evidence>
<feature type="transmembrane region" description="Helical" evidence="8">
    <location>
        <begin position="123"/>
        <end position="141"/>
    </location>
</feature>
<reference evidence="10 11" key="1">
    <citation type="journal article" date="2023" name="Ecotoxicol. Environ. Saf.">
        <title>Mercury remediation potential of mercury-resistant strain Rheinheimera metallidurans sp. nov. isolated from a municipal waste dumping site.</title>
        <authorList>
            <person name="Yadav V."/>
            <person name="Manjhi A."/>
            <person name="Vadakedath N."/>
        </authorList>
    </citation>
    <scope>NUCLEOTIDE SEQUENCE [LARGE SCALE GENOMIC DNA]</scope>
    <source>
        <strain evidence="10 11">E-49</strain>
    </source>
</reference>
<protein>
    <submittedName>
        <fullName evidence="10">Rhomboid family intramembrane serine protease</fullName>
    </submittedName>
</protein>
<keyword evidence="4" id="KW-0378">Hydrolase</keyword>
<evidence type="ECO:0000256" key="6">
    <source>
        <dbReference type="ARBA" id="ARBA00022989"/>
    </source>
</evidence>
<organism evidence="10 11">
    <name type="scientific">Rheinheimera muenzenbergensis</name>
    <dbReference type="NCBI Taxonomy" id="1193628"/>
    <lineage>
        <taxon>Bacteria</taxon>
        <taxon>Pseudomonadati</taxon>
        <taxon>Pseudomonadota</taxon>
        <taxon>Gammaproteobacteria</taxon>
        <taxon>Chromatiales</taxon>
        <taxon>Chromatiaceae</taxon>
        <taxon>Rheinheimera</taxon>
    </lineage>
</organism>
<accession>A0ABU8CCB1</accession>
<keyword evidence="3 8" id="KW-0812">Transmembrane</keyword>
<evidence type="ECO:0000313" key="10">
    <source>
        <dbReference type="EMBL" id="MEH8019399.1"/>
    </source>
</evidence>
<feature type="domain" description="Peptidase S54 rhomboid" evidence="9">
    <location>
        <begin position="56"/>
        <end position="190"/>
    </location>
</feature>
<dbReference type="InterPro" id="IPR035952">
    <property type="entry name" value="Rhomboid-like_sf"/>
</dbReference>
<feature type="transmembrane region" description="Helical" evidence="8">
    <location>
        <begin position="6"/>
        <end position="28"/>
    </location>
</feature>
<dbReference type="PANTHER" id="PTHR22936:SF69">
    <property type="entry name" value="RHOMBOID-LIKE PROTEIN"/>
    <property type="match status" value="1"/>
</dbReference>
<dbReference type="GO" id="GO:0006508">
    <property type="term" value="P:proteolysis"/>
    <property type="evidence" value="ECO:0007669"/>
    <property type="project" value="UniProtKB-KW"/>
</dbReference>
<dbReference type="GO" id="GO:0008233">
    <property type="term" value="F:peptidase activity"/>
    <property type="evidence" value="ECO:0007669"/>
    <property type="project" value="UniProtKB-KW"/>
</dbReference>
<dbReference type="SUPFAM" id="SSF144091">
    <property type="entry name" value="Rhomboid-like"/>
    <property type="match status" value="1"/>
</dbReference>
<keyword evidence="5" id="KW-0720">Serine protease</keyword>
<evidence type="ECO:0000256" key="8">
    <source>
        <dbReference type="SAM" id="Phobius"/>
    </source>
</evidence>
<keyword evidence="6 8" id="KW-1133">Transmembrane helix</keyword>
<keyword evidence="11" id="KW-1185">Reference proteome</keyword>
<comment type="subcellular location">
    <subcellularLocation>
        <location evidence="1">Membrane</location>
        <topology evidence="1">Multi-pass membrane protein</topology>
    </subcellularLocation>
</comment>
<dbReference type="Proteomes" id="UP001375382">
    <property type="component" value="Unassembled WGS sequence"/>
</dbReference>
<keyword evidence="7 8" id="KW-0472">Membrane</keyword>
<evidence type="ECO:0000256" key="3">
    <source>
        <dbReference type="ARBA" id="ARBA00022692"/>
    </source>
</evidence>
<evidence type="ECO:0000256" key="1">
    <source>
        <dbReference type="ARBA" id="ARBA00004141"/>
    </source>
</evidence>
<dbReference type="RefSeq" id="WP_335737794.1">
    <property type="nucleotide sequence ID" value="NZ_JALAAR010000026.1"/>
</dbReference>
<feature type="transmembrane region" description="Helical" evidence="8">
    <location>
        <begin position="148"/>
        <end position="164"/>
    </location>
</feature>
<gene>
    <name evidence="10" type="ORF">MN202_19370</name>
</gene>